<dbReference type="SUPFAM" id="SSF48452">
    <property type="entry name" value="TPR-like"/>
    <property type="match status" value="1"/>
</dbReference>
<keyword evidence="2" id="KW-0802">TPR repeat</keyword>
<reference evidence="4" key="1">
    <citation type="submission" date="2016-10" db="EMBL/GenBank/DDBJ databases">
        <authorList>
            <person name="Varghese N."/>
            <person name="Submissions S."/>
        </authorList>
    </citation>
    <scope>NUCLEOTIDE SEQUENCE [LARGE SCALE GENOMIC DNA]</scope>
    <source>
        <strain evidence="4">DSM 19110</strain>
    </source>
</reference>
<gene>
    <name evidence="3" type="ORF">SAMN05421820_10465</name>
</gene>
<protein>
    <submittedName>
        <fullName evidence="3">Tetratricopeptide repeat-containing protein</fullName>
    </submittedName>
</protein>
<evidence type="ECO:0000313" key="3">
    <source>
        <dbReference type="EMBL" id="SDM55086.1"/>
    </source>
</evidence>
<organism evidence="3 4">
    <name type="scientific">Pedobacter steynii</name>
    <dbReference type="NCBI Taxonomy" id="430522"/>
    <lineage>
        <taxon>Bacteria</taxon>
        <taxon>Pseudomonadati</taxon>
        <taxon>Bacteroidota</taxon>
        <taxon>Sphingobacteriia</taxon>
        <taxon>Sphingobacteriales</taxon>
        <taxon>Sphingobacteriaceae</taxon>
        <taxon>Pedobacter</taxon>
    </lineage>
</organism>
<dbReference type="PANTHER" id="PTHR44186">
    <property type="match status" value="1"/>
</dbReference>
<dbReference type="Pfam" id="PF13181">
    <property type="entry name" value="TPR_8"/>
    <property type="match status" value="1"/>
</dbReference>
<dbReference type="InterPro" id="IPR019734">
    <property type="entry name" value="TPR_rpt"/>
</dbReference>
<keyword evidence="4" id="KW-1185">Reference proteome</keyword>
<sequence>MAMVILLNSQFAVAQVQDKNRIKIKLNEALQANRLDLATGFAEALLNKADSPDDYLLGASVFELKGEQKKSDPLYLKALEFKNGEQFKVYHDLGYVYLRRSDHGKAKSYMLNSLQMNAAQPELNHVLSAIYQVDKKPDSALIYGLKAYQQIPTNPDYIKQLANYYLRAGNLEEAIVYLEKLSGKEKGNDSAKLALAGLYLKTDDFAKALPLYQSLSQDSLDRHDFLYGLATCYLETEQPYDAAQTISKAIAMTGNPQKSYYDLLIQSYAATGEHHKVIQTYQNGLEKGISSYGNWLTEYNTAVNEVKNELITLDQSPGLIQKASLVKLSAIYLAAKDYGSAIKVINEYKKLGGMDNDSTKIVAASAYLGLQRYSEAKEALTGTDKTFSAENAGLFVAILYKLKDYQSLIGILEGPNKEETTLDQDLRDDLLFRSYSKLGDQKKASKYLHLSN</sequence>
<dbReference type="InterPro" id="IPR011990">
    <property type="entry name" value="TPR-like_helical_dom_sf"/>
</dbReference>
<dbReference type="EMBL" id="FNGY01000004">
    <property type="protein sequence ID" value="SDM55086.1"/>
    <property type="molecule type" value="Genomic_DNA"/>
</dbReference>
<dbReference type="SMART" id="SM00028">
    <property type="entry name" value="TPR"/>
    <property type="match status" value="4"/>
</dbReference>
<evidence type="ECO:0000313" key="4">
    <source>
        <dbReference type="Proteomes" id="UP000183200"/>
    </source>
</evidence>
<dbReference type="Gene3D" id="1.25.40.10">
    <property type="entry name" value="Tetratricopeptide repeat domain"/>
    <property type="match status" value="2"/>
</dbReference>
<evidence type="ECO:0000256" key="2">
    <source>
        <dbReference type="ARBA" id="ARBA00022803"/>
    </source>
</evidence>
<dbReference type="Pfam" id="PF14559">
    <property type="entry name" value="TPR_19"/>
    <property type="match status" value="1"/>
</dbReference>
<dbReference type="PANTHER" id="PTHR44186:SF1">
    <property type="entry name" value="BARDET-BIEDL SYNDROME 4 PROTEIN"/>
    <property type="match status" value="1"/>
</dbReference>
<accession>A0A1G9U561</accession>
<dbReference type="AlphaFoldDB" id="A0A1G9U561"/>
<dbReference type="Proteomes" id="UP000183200">
    <property type="component" value="Unassembled WGS sequence"/>
</dbReference>
<name>A0A1G9U561_9SPHI</name>
<evidence type="ECO:0000256" key="1">
    <source>
        <dbReference type="ARBA" id="ARBA00022737"/>
    </source>
</evidence>
<proteinExistence type="predicted"/>
<keyword evidence="1" id="KW-0677">Repeat</keyword>
<dbReference type="SUPFAM" id="SSF81901">
    <property type="entry name" value="HCP-like"/>
    <property type="match status" value="1"/>
</dbReference>